<protein>
    <submittedName>
        <fullName evidence="3">Uncharacterized protein</fullName>
    </submittedName>
</protein>
<keyword evidence="2" id="KW-0472">Membrane</keyword>
<organism evidence="3 4">
    <name type="scientific">Sphingomonas desiccabilis</name>
    <dbReference type="NCBI Taxonomy" id="429134"/>
    <lineage>
        <taxon>Bacteria</taxon>
        <taxon>Pseudomonadati</taxon>
        <taxon>Pseudomonadota</taxon>
        <taxon>Alphaproteobacteria</taxon>
        <taxon>Sphingomonadales</taxon>
        <taxon>Sphingomonadaceae</taxon>
        <taxon>Sphingomonas</taxon>
    </lineage>
</organism>
<dbReference type="RefSeq" id="WP_129341982.1">
    <property type="nucleotide sequence ID" value="NZ_JACIDD010000002.1"/>
</dbReference>
<evidence type="ECO:0000256" key="1">
    <source>
        <dbReference type="SAM" id="MobiDB-lite"/>
    </source>
</evidence>
<keyword evidence="2" id="KW-1133">Transmembrane helix</keyword>
<name>A0A4Q2IU72_9SPHN</name>
<evidence type="ECO:0000256" key="2">
    <source>
        <dbReference type="SAM" id="Phobius"/>
    </source>
</evidence>
<sequence>MKILPPENPRRLTNSDHPGDVGRNVENDDGARHYHYHASSDAEERIRRDALRDYLHEQTKEREAHPRAVALTIFGLVVAAGGLGVFLTPRISTSTPNTSRSNAVQVTSELRDGKWVATAKRVTVPDDETISRDTSEPVVEDDRLDQSTTEESGDAAAVPSTFRMCEGKWVSPDGLLASVNGTQATLWFEYQVRNGNGMGQTLYGEPVGAGLSFSNNDGLPSIVFACKPDHMLVTRLSDNTSALLAPADDTEFANTLEAWRNAN</sequence>
<feature type="compositionally biased region" description="Basic and acidic residues" evidence="1">
    <location>
        <begin position="8"/>
        <end position="43"/>
    </location>
</feature>
<evidence type="ECO:0000313" key="4">
    <source>
        <dbReference type="Proteomes" id="UP000292347"/>
    </source>
</evidence>
<accession>A0A4Q2IU72</accession>
<feature type="transmembrane region" description="Helical" evidence="2">
    <location>
        <begin position="68"/>
        <end position="87"/>
    </location>
</feature>
<keyword evidence="4" id="KW-1185">Reference proteome</keyword>
<feature type="region of interest" description="Disordered" evidence="1">
    <location>
        <begin position="126"/>
        <end position="156"/>
    </location>
</feature>
<reference evidence="3 4" key="1">
    <citation type="submission" date="2019-01" db="EMBL/GenBank/DDBJ databases">
        <title>Sphingomonas mucosissima sp. nov. and Sphingomonas desiccabilis sp. nov., from biological soil crusts in the Colorado Plateau, USA.</title>
        <authorList>
            <person name="Zhu D."/>
        </authorList>
    </citation>
    <scope>NUCLEOTIDE SEQUENCE [LARGE SCALE GENOMIC DNA]</scope>
    <source>
        <strain evidence="3 4">CP1D</strain>
    </source>
</reference>
<feature type="region of interest" description="Disordered" evidence="1">
    <location>
        <begin position="1"/>
        <end position="43"/>
    </location>
</feature>
<keyword evidence="2" id="KW-0812">Transmembrane</keyword>
<dbReference type="EMBL" id="SDPT01000002">
    <property type="protein sequence ID" value="RXZ31749.1"/>
    <property type="molecule type" value="Genomic_DNA"/>
</dbReference>
<dbReference type="Proteomes" id="UP000292347">
    <property type="component" value="Unassembled WGS sequence"/>
</dbReference>
<evidence type="ECO:0000313" key="3">
    <source>
        <dbReference type="EMBL" id="RXZ31749.1"/>
    </source>
</evidence>
<comment type="caution">
    <text evidence="3">The sequence shown here is derived from an EMBL/GenBank/DDBJ whole genome shotgun (WGS) entry which is preliminary data.</text>
</comment>
<proteinExistence type="predicted"/>
<dbReference type="AlphaFoldDB" id="A0A4Q2IU72"/>
<gene>
    <name evidence="3" type="ORF">EO081_11100</name>
</gene>
<feature type="compositionally biased region" description="Basic and acidic residues" evidence="1">
    <location>
        <begin position="129"/>
        <end position="145"/>
    </location>
</feature>